<dbReference type="InterPro" id="IPR011009">
    <property type="entry name" value="Kinase-like_dom_sf"/>
</dbReference>
<evidence type="ECO:0000313" key="2">
    <source>
        <dbReference type="EMBL" id="KAK1399742.1"/>
    </source>
</evidence>
<dbReference type="InterPro" id="IPR004147">
    <property type="entry name" value="ABC1_dom"/>
</dbReference>
<evidence type="ECO:0000313" key="3">
    <source>
        <dbReference type="Proteomes" id="UP001237642"/>
    </source>
</evidence>
<evidence type="ECO:0000259" key="1">
    <source>
        <dbReference type="Pfam" id="PF03109"/>
    </source>
</evidence>
<proteinExistence type="predicted"/>
<reference evidence="2" key="2">
    <citation type="submission" date="2023-05" db="EMBL/GenBank/DDBJ databases">
        <authorList>
            <person name="Schelkunov M.I."/>
        </authorList>
    </citation>
    <scope>NUCLEOTIDE SEQUENCE</scope>
    <source>
        <strain evidence="2">Hsosn_3</strain>
        <tissue evidence="2">Leaf</tissue>
    </source>
</reference>
<dbReference type="SUPFAM" id="SSF56112">
    <property type="entry name" value="Protein kinase-like (PK-like)"/>
    <property type="match status" value="1"/>
</dbReference>
<name>A0AAD8J8M7_9APIA</name>
<gene>
    <name evidence="2" type="ORF">POM88_009605</name>
</gene>
<reference evidence="2" key="1">
    <citation type="submission" date="2023-02" db="EMBL/GenBank/DDBJ databases">
        <title>Genome of toxic invasive species Heracleum sosnowskyi carries increased number of genes despite the absence of recent whole-genome duplications.</title>
        <authorList>
            <person name="Schelkunov M."/>
            <person name="Shtratnikova V."/>
            <person name="Makarenko M."/>
            <person name="Klepikova A."/>
            <person name="Omelchenko D."/>
            <person name="Novikova G."/>
            <person name="Obukhova E."/>
            <person name="Bogdanov V."/>
            <person name="Penin A."/>
            <person name="Logacheva M."/>
        </authorList>
    </citation>
    <scope>NUCLEOTIDE SEQUENCE</scope>
    <source>
        <strain evidence="2">Hsosn_3</strain>
        <tissue evidence="2">Leaf</tissue>
    </source>
</reference>
<dbReference type="GO" id="GO:0005886">
    <property type="term" value="C:plasma membrane"/>
    <property type="evidence" value="ECO:0007669"/>
    <property type="project" value="TreeGrafter"/>
</dbReference>
<accession>A0AAD8J8M7</accession>
<dbReference type="PANTHER" id="PTHR43173">
    <property type="entry name" value="ABC1 FAMILY PROTEIN"/>
    <property type="match status" value="1"/>
</dbReference>
<dbReference type="PANTHER" id="PTHR43173:SF22">
    <property type="entry name" value="OS07G0227800 PROTEIN"/>
    <property type="match status" value="1"/>
</dbReference>
<comment type="caution">
    <text evidence="2">The sequence shown here is derived from an EMBL/GenBank/DDBJ whole genome shotgun (WGS) entry which is preliminary data.</text>
</comment>
<dbReference type="EMBL" id="JAUIZM010000002">
    <property type="protein sequence ID" value="KAK1399742.1"/>
    <property type="molecule type" value="Genomic_DNA"/>
</dbReference>
<organism evidence="2 3">
    <name type="scientific">Heracleum sosnowskyi</name>
    <dbReference type="NCBI Taxonomy" id="360622"/>
    <lineage>
        <taxon>Eukaryota</taxon>
        <taxon>Viridiplantae</taxon>
        <taxon>Streptophyta</taxon>
        <taxon>Embryophyta</taxon>
        <taxon>Tracheophyta</taxon>
        <taxon>Spermatophyta</taxon>
        <taxon>Magnoliopsida</taxon>
        <taxon>eudicotyledons</taxon>
        <taxon>Gunneridae</taxon>
        <taxon>Pentapetalae</taxon>
        <taxon>asterids</taxon>
        <taxon>campanulids</taxon>
        <taxon>Apiales</taxon>
        <taxon>Apiaceae</taxon>
        <taxon>Apioideae</taxon>
        <taxon>apioid superclade</taxon>
        <taxon>Tordylieae</taxon>
        <taxon>Tordyliinae</taxon>
        <taxon>Heracleum</taxon>
    </lineage>
</organism>
<dbReference type="GO" id="GO:0010287">
    <property type="term" value="C:plastoglobule"/>
    <property type="evidence" value="ECO:0007669"/>
    <property type="project" value="TreeGrafter"/>
</dbReference>
<dbReference type="AlphaFoldDB" id="A0AAD8J8M7"/>
<dbReference type="InterPro" id="IPR051130">
    <property type="entry name" value="Mito_struct-func_regulator"/>
</dbReference>
<dbReference type="Pfam" id="PF03109">
    <property type="entry name" value="ABC1"/>
    <property type="match status" value="1"/>
</dbReference>
<dbReference type="Proteomes" id="UP001237642">
    <property type="component" value="Unassembled WGS sequence"/>
</dbReference>
<feature type="domain" description="ABC1 atypical kinase-like" evidence="1">
    <location>
        <begin position="187"/>
        <end position="433"/>
    </location>
</feature>
<keyword evidence="3" id="KW-1185">Reference proteome</keyword>
<sequence length="559" mass="62362">MQALSIRLIASSKLQRQQQQHTTTFRGVSHIRFPIFHHSQFPATTCGRSRKLKRGSKGLTIFARYSQTQDLFTSRLQDSIENLPKLVEDIVQTSINTGPRGAIRLAQGIQAVVGVGSEWLTDVSKATTSTNSSAGLPTQLQLGLLSPLYLRKLFERLGATYIKLGQFIASAPTLFPPEYVEEFQYCFDRAPAVPFEEIQKILREEFRGPIDGVFEYVDPTPIASASIAQVHGARLRGSREDVVIKVLKPGIEDTLVADLNFVYVVARILEFLNPELSRTSLVAIVKDIRESMLEEVDFTKEAANIDAFRRYLESMGLTRQATAPKVYQQCSTKRVLTMERLYGVPLTDLDSIRSLVASPESSLVTALNVWFGSLLACESFHADVHAGNLWLLRDGRIGFLDFGIVGRISPSTWNAMEVFLASLASEEYESMASSLVEMGATSKVVDSNAFAKDLEKIFSSIKDLDTEILVATARGPNSNATAVSANLVVDERQMNALFLDVIRVSESYGLKFPREFALLVKQLLYFDRYTRLLAPNMNMLRDERISIVSNSSRSKNIYQ</sequence>
<protein>
    <submittedName>
        <fullName evidence="2">ABC1 domain-containing protein</fullName>
    </submittedName>
</protein>
<dbReference type="CDD" id="cd05121">
    <property type="entry name" value="ABC1_ADCK3-like"/>
    <property type="match status" value="1"/>
</dbReference>